<dbReference type="GO" id="GO:0016491">
    <property type="term" value="F:oxidoreductase activity"/>
    <property type="evidence" value="ECO:0007669"/>
    <property type="project" value="UniProtKB-KW"/>
</dbReference>
<dbReference type="AlphaFoldDB" id="A0A3N4L338"/>
<dbReference type="InParanoid" id="A0A3N4L338"/>
<dbReference type="PANTHER" id="PTHR47534">
    <property type="entry name" value="YALI0E05731P"/>
    <property type="match status" value="1"/>
</dbReference>
<dbReference type="EMBL" id="ML119106">
    <property type="protein sequence ID" value="RPB17193.1"/>
    <property type="molecule type" value="Genomic_DNA"/>
</dbReference>
<organism evidence="2 3">
    <name type="scientific">Morchella conica CCBAS932</name>
    <dbReference type="NCBI Taxonomy" id="1392247"/>
    <lineage>
        <taxon>Eukaryota</taxon>
        <taxon>Fungi</taxon>
        <taxon>Dikarya</taxon>
        <taxon>Ascomycota</taxon>
        <taxon>Pezizomycotina</taxon>
        <taxon>Pezizomycetes</taxon>
        <taxon>Pezizales</taxon>
        <taxon>Morchellaceae</taxon>
        <taxon>Morchella</taxon>
    </lineage>
</organism>
<dbReference type="Pfam" id="PF00106">
    <property type="entry name" value="adh_short"/>
    <property type="match status" value="1"/>
</dbReference>
<dbReference type="Proteomes" id="UP000277580">
    <property type="component" value="Unassembled WGS sequence"/>
</dbReference>
<dbReference type="PANTHER" id="PTHR47534:SF3">
    <property type="entry name" value="ALCOHOL DEHYDROGENASE-LIKE C-TERMINAL DOMAIN-CONTAINING PROTEIN"/>
    <property type="match status" value="1"/>
</dbReference>
<sequence length="325" mass="34944">MVGIASIRSTNAAFSSTPGAKGLVAVFVGATAGIGETAMKTFVSSTVAPTVYFVGRSESAGEKITTELQKLNPDSKIQFFQADTTLLSNVDNISSQIAAKEKKLNLLFMSPGYMSMAGREETPEGLDRKMTVSYYCRLKFATNLLPLLKTASEASESARIISVLGTSREGPLIMDDLGLAKPGNFTLSNCELHTVTMTSLAFEHLSKQNPGIGFIHAIPGIVMTGIARELPTPLRVLTTVASPLMKCFSVPIDDCGQGFAWLGTDEKFRKGLWLVDWKGESVDTRTGSKGWMSRSGDWFSEEKMSAVWEHTMGAFRNAKAAGGSA</sequence>
<protein>
    <submittedName>
        <fullName evidence="2">NAD(P)-binding protein</fullName>
    </submittedName>
</protein>
<proteinExistence type="predicted"/>
<dbReference type="SUPFAM" id="SSF51735">
    <property type="entry name" value="NAD(P)-binding Rossmann-fold domains"/>
    <property type="match status" value="1"/>
</dbReference>
<dbReference type="InterPro" id="IPR036291">
    <property type="entry name" value="NAD(P)-bd_dom_sf"/>
</dbReference>
<reference evidence="2 3" key="1">
    <citation type="journal article" date="2018" name="Nat. Ecol. Evol.">
        <title>Pezizomycetes genomes reveal the molecular basis of ectomycorrhizal truffle lifestyle.</title>
        <authorList>
            <person name="Murat C."/>
            <person name="Payen T."/>
            <person name="Noel B."/>
            <person name="Kuo A."/>
            <person name="Morin E."/>
            <person name="Chen J."/>
            <person name="Kohler A."/>
            <person name="Krizsan K."/>
            <person name="Balestrini R."/>
            <person name="Da Silva C."/>
            <person name="Montanini B."/>
            <person name="Hainaut M."/>
            <person name="Levati E."/>
            <person name="Barry K.W."/>
            <person name="Belfiori B."/>
            <person name="Cichocki N."/>
            <person name="Clum A."/>
            <person name="Dockter R.B."/>
            <person name="Fauchery L."/>
            <person name="Guy J."/>
            <person name="Iotti M."/>
            <person name="Le Tacon F."/>
            <person name="Lindquist E.A."/>
            <person name="Lipzen A."/>
            <person name="Malagnac F."/>
            <person name="Mello A."/>
            <person name="Molinier V."/>
            <person name="Miyauchi S."/>
            <person name="Poulain J."/>
            <person name="Riccioni C."/>
            <person name="Rubini A."/>
            <person name="Sitrit Y."/>
            <person name="Splivallo R."/>
            <person name="Traeger S."/>
            <person name="Wang M."/>
            <person name="Zifcakova L."/>
            <person name="Wipf D."/>
            <person name="Zambonelli A."/>
            <person name="Paolocci F."/>
            <person name="Nowrousian M."/>
            <person name="Ottonello S."/>
            <person name="Baldrian P."/>
            <person name="Spatafora J.W."/>
            <person name="Henrissat B."/>
            <person name="Nagy L.G."/>
            <person name="Aury J.M."/>
            <person name="Wincker P."/>
            <person name="Grigoriev I.V."/>
            <person name="Bonfante P."/>
            <person name="Martin F.M."/>
        </authorList>
    </citation>
    <scope>NUCLEOTIDE SEQUENCE [LARGE SCALE GENOMIC DNA]</scope>
    <source>
        <strain evidence="2 3">CCBAS932</strain>
    </source>
</reference>
<evidence type="ECO:0000313" key="3">
    <source>
        <dbReference type="Proteomes" id="UP000277580"/>
    </source>
</evidence>
<evidence type="ECO:0000313" key="2">
    <source>
        <dbReference type="EMBL" id="RPB17193.1"/>
    </source>
</evidence>
<gene>
    <name evidence="2" type="ORF">P167DRAFT_569673</name>
</gene>
<keyword evidence="3" id="KW-1185">Reference proteome</keyword>
<keyword evidence="1" id="KW-0560">Oxidoreductase</keyword>
<dbReference type="Gene3D" id="3.40.50.720">
    <property type="entry name" value="NAD(P)-binding Rossmann-like Domain"/>
    <property type="match status" value="1"/>
</dbReference>
<dbReference type="OrthoDB" id="2898509at2759"/>
<dbReference type="STRING" id="1392247.A0A3N4L338"/>
<accession>A0A3N4L338</accession>
<dbReference type="InterPro" id="IPR002347">
    <property type="entry name" value="SDR_fam"/>
</dbReference>
<dbReference type="InterPro" id="IPR052228">
    <property type="entry name" value="Sec_Metab_Biosynth_Oxidored"/>
</dbReference>
<evidence type="ECO:0000256" key="1">
    <source>
        <dbReference type="ARBA" id="ARBA00023002"/>
    </source>
</evidence>
<name>A0A3N4L338_9PEZI</name>